<evidence type="ECO:0000313" key="4">
    <source>
        <dbReference type="Proteomes" id="UP001596978"/>
    </source>
</evidence>
<dbReference type="RefSeq" id="WP_386409193.1">
    <property type="nucleotide sequence ID" value="NZ_JBHTJH010000017.1"/>
</dbReference>
<feature type="transmembrane region" description="Helical" evidence="1">
    <location>
        <begin position="331"/>
        <end position="355"/>
    </location>
</feature>
<sequence>MRKLIVLCFMLFTAIFGFAQSQPKVSSSIDSTRIKIAEQFNYTINVETDSTEIVTFPKNQAFAPFEVIEDHNIDTIRENARFNLIKKYGLTQWDSGYYKLRSQKVGVGGKIFLTDSAFVEVTTIKVDTVSKEFFDIKPLVAVEKSYEGWLQYLLWGLFVLLVIGGLLYWFVFRQKPLTKEEKIALLPPYDRALLKLKELETSRYILQSEHKKYYSELTDIVRSYLEEEANVTALESTTDQLIEKLELLSDAGQLDLDKQTVTDLKNVLKNADLVKFAKAQPEMKVAEADRRAIEGVVIQTHRAIPEPTEEDLMQNEEYLAELLAKKRKKRIVIASVVGTFLLLAIVGGSIAFYGWNYVKDNIFGHPTKELLEGEWVRSEYGTPPIILETPKVLKRKSVPVPSSPDNESQGPQGEIETFFYGSVLDNFYMAVSSYPVPKEVEIDLNTVSELSVKMLEEQGAENLIVKKDEFSLASGASGLKTYGRGEFVNKDTQKRFKTEYSIYLFKEKEGIQLVMLVYQRDDAYAKDIVERITNSISFKTGA</sequence>
<gene>
    <name evidence="3" type="ORF">ACFQ1M_13840</name>
</gene>
<proteinExistence type="predicted"/>
<keyword evidence="1" id="KW-0812">Transmembrane</keyword>
<evidence type="ECO:0000256" key="1">
    <source>
        <dbReference type="SAM" id="Phobius"/>
    </source>
</evidence>
<reference evidence="4" key="1">
    <citation type="journal article" date="2019" name="Int. J. Syst. Evol. Microbiol.">
        <title>The Global Catalogue of Microorganisms (GCM) 10K type strain sequencing project: providing services to taxonomists for standard genome sequencing and annotation.</title>
        <authorList>
            <consortium name="The Broad Institute Genomics Platform"/>
            <consortium name="The Broad Institute Genome Sequencing Center for Infectious Disease"/>
            <person name="Wu L."/>
            <person name="Ma J."/>
        </authorList>
    </citation>
    <scope>NUCLEOTIDE SEQUENCE [LARGE SCALE GENOMIC DNA]</scope>
    <source>
        <strain evidence="4">CCUG 62952</strain>
    </source>
</reference>
<feature type="chain" id="PRO_5046714861" description="DUF4381 domain-containing protein" evidence="2">
    <location>
        <begin position="20"/>
        <end position="542"/>
    </location>
</feature>
<dbReference type="EMBL" id="JBHTJH010000017">
    <property type="protein sequence ID" value="MFD0863290.1"/>
    <property type="molecule type" value="Genomic_DNA"/>
</dbReference>
<dbReference type="Proteomes" id="UP001596978">
    <property type="component" value="Unassembled WGS sequence"/>
</dbReference>
<keyword evidence="1" id="KW-1133">Transmembrane helix</keyword>
<protein>
    <recommendedName>
        <fullName evidence="5">DUF4381 domain-containing protein</fullName>
    </recommendedName>
</protein>
<evidence type="ECO:0000256" key="2">
    <source>
        <dbReference type="SAM" id="SignalP"/>
    </source>
</evidence>
<comment type="caution">
    <text evidence="3">The sequence shown here is derived from an EMBL/GenBank/DDBJ whole genome shotgun (WGS) entry which is preliminary data.</text>
</comment>
<keyword evidence="2" id="KW-0732">Signal</keyword>
<name>A0ABW3D0A8_9FLAO</name>
<evidence type="ECO:0008006" key="5">
    <source>
        <dbReference type="Google" id="ProtNLM"/>
    </source>
</evidence>
<keyword evidence="4" id="KW-1185">Reference proteome</keyword>
<organism evidence="3 4">
    <name type="scientific">Sungkyunkwania multivorans</name>
    <dbReference type="NCBI Taxonomy" id="1173618"/>
    <lineage>
        <taxon>Bacteria</taxon>
        <taxon>Pseudomonadati</taxon>
        <taxon>Bacteroidota</taxon>
        <taxon>Flavobacteriia</taxon>
        <taxon>Flavobacteriales</taxon>
        <taxon>Flavobacteriaceae</taxon>
        <taxon>Sungkyunkwania</taxon>
    </lineage>
</organism>
<feature type="signal peptide" evidence="2">
    <location>
        <begin position="1"/>
        <end position="19"/>
    </location>
</feature>
<keyword evidence="1" id="KW-0472">Membrane</keyword>
<accession>A0ABW3D0A8</accession>
<feature type="transmembrane region" description="Helical" evidence="1">
    <location>
        <begin position="152"/>
        <end position="172"/>
    </location>
</feature>
<evidence type="ECO:0000313" key="3">
    <source>
        <dbReference type="EMBL" id="MFD0863290.1"/>
    </source>
</evidence>